<protein>
    <submittedName>
        <fullName evidence="2">Uncharacterized protein</fullName>
    </submittedName>
</protein>
<reference evidence="2" key="1">
    <citation type="submission" date="2013-07" db="EMBL/GenBank/DDBJ databases">
        <title>The genome of Eucalyptus grandis.</title>
        <authorList>
            <person name="Schmutz J."/>
            <person name="Hayes R."/>
            <person name="Myburg A."/>
            <person name="Tuskan G."/>
            <person name="Grattapaglia D."/>
            <person name="Rokhsar D.S."/>
        </authorList>
    </citation>
    <scope>NUCLEOTIDE SEQUENCE</scope>
    <source>
        <tissue evidence="2">Leaf extractions</tissue>
    </source>
</reference>
<dbReference type="Gramene" id="KCW51980">
    <property type="protein sequence ID" value="KCW51980"/>
    <property type="gene ID" value="EUGRSUZ_J01426"/>
</dbReference>
<dbReference type="AlphaFoldDB" id="A0A059AF31"/>
<evidence type="ECO:0000256" key="1">
    <source>
        <dbReference type="SAM" id="MobiDB-lite"/>
    </source>
</evidence>
<sequence>MVPKGRGLTKNSPPDAWPTRRTAQAPSSLRSKLRPSIEIEGKKKVGSSKFRGRKVGALLSRRDWAANADGCFVKNPQKSVMGTRRMD</sequence>
<feature type="compositionally biased region" description="Polar residues" evidence="1">
    <location>
        <begin position="21"/>
        <end position="30"/>
    </location>
</feature>
<feature type="region of interest" description="Disordered" evidence="1">
    <location>
        <begin position="1"/>
        <end position="49"/>
    </location>
</feature>
<proteinExistence type="predicted"/>
<gene>
    <name evidence="2" type="ORF">EUGRSUZ_J01426</name>
</gene>
<organism evidence="2">
    <name type="scientific">Eucalyptus grandis</name>
    <name type="common">Flooded gum</name>
    <dbReference type="NCBI Taxonomy" id="71139"/>
    <lineage>
        <taxon>Eukaryota</taxon>
        <taxon>Viridiplantae</taxon>
        <taxon>Streptophyta</taxon>
        <taxon>Embryophyta</taxon>
        <taxon>Tracheophyta</taxon>
        <taxon>Spermatophyta</taxon>
        <taxon>Magnoliopsida</taxon>
        <taxon>eudicotyledons</taxon>
        <taxon>Gunneridae</taxon>
        <taxon>Pentapetalae</taxon>
        <taxon>rosids</taxon>
        <taxon>malvids</taxon>
        <taxon>Myrtales</taxon>
        <taxon>Myrtaceae</taxon>
        <taxon>Myrtoideae</taxon>
        <taxon>Eucalypteae</taxon>
        <taxon>Eucalyptus</taxon>
    </lineage>
</organism>
<accession>A0A059AF31</accession>
<name>A0A059AF31_EUCGR</name>
<dbReference type="InParanoid" id="A0A059AF31"/>
<evidence type="ECO:0000313" key="2">
    <source>
        <dbReference type="EMBL" id="KCW51980.1"/>
    </source>
</evidence>
<dbReference type="EMBL" id="KK198762">
    <property type="protein sequence ID" value="KCW51980.1"/>
    <property type="molecule type" value="Genomic_DNA"/>
</dbReference>